<dbReference type="EMBL" id="CADCWF010000350">
    <property type="protein sequence ID" value="CAA9581862.1"/>
    <property type="molecule type" value="Genomic_DNA"/>
</dbReference>
<gene>
    <name evidence="2" type="ORF">AVDCRST_MAG59-4874</name>
</gene>
<sequence length="94" mass="10648">MNRMANLPALVTDPEEARRRLSRRRGFEEPDLSPRMREGIRHVFGADLSADQVVQRILAEVRTEGDGAVRRYTAAFDGASLDGLEVPRERWRGA</sequence>
<feature type="compositionally biased region" description="Basic and acidic residues" evidence="1">
    <location>
        <begin position="15"/>
        <end position="32"/>
    </location>
</feature>
<evidence type="ECO:0000256" key="1">
    <source>
        <dbReference type="SAM" id="MobiDB-lite"/>
    </source>
</evidence>
<dbReference type="Gene3D" id="3.40.50.1980">
    <property type="entry name" value="Nitrogenase molybdenum iron protein domain"/>
    <property type="match status" value="1"/>
</dbReference>
<name>A0A6J4VLS7_9BACT</name>
<feature type="non-terminal residue" evidence="2">
    <location>
        <position position="94"/>
    </location>
</feature>
<protein>
    <recommendedName>
        <fullName evidence="3">Histidinol dehydrogenase</fullName>
    </recommendedName>
</protein>
<proteinExistence type="predicted"/>
<reference evidence="2" key="1">
    <citation type="submission" date="2020-02" db="EMBL/GenBank/DDBJ databases">
        <authorList>
            <person name="Meier V. D."/>
        </authorList>
    </citation>
    <scope>NUCLEOTIDE SEQUENCE</scope>
    <source>
        <strain evidence="2">AVDCRST_MAG59</strain>
    </source>
</reference>
<evidence type="ECO:0008006" key="3">
    <source>
        <dbReference type="Google" id="ProtNLM"/>
    </source>
</evidence>
<feature type="region of interest" description="Disordered" evidence="1">
    <location>
        <begin position="1"/>
        <end position="32"/>
    </location>
</feature>
<organism evidence="2">
    <name type="scientific">uncultured Thermomicrobiales bacterium</name>
    <dbReference type="NCBI Taxonomy" id="1645740"/>
    <lineage>
        <taxon>Bacteria</taxon>
        <taxon>Pseudomonadati</taxon>
        <taxon>Thermomicrobiota</taxon>
        <taxon>Thermomicrobia</taxon>
        <taxon>Thermomicrobiales</taxon>
        <taxon>environmental samples</taxon>
    </lineage>
</organism>
<evidence type="ECO:0000313" key="2">
    <source>
        <dbReference type="EMBL" id="CAA9581862.1"/>
    </source>
</evidence>
<dbReference type="AlphaFoldDB" id="A0A6J4VLS7"/>
<accession>A0A6J4VLS7</accession>